<gene>
    <name evidence="1" type="ORF">MI149_16905</name>
</gene>
<dbReference type="SUPFAM" id="SSF55961">
    <property type="entry name" value="Bet v1-like"/>
    <property type="match status" value="1"/>
</dbReference>
<reference evidence="1" key="1">
    <citation type="submission" date="2022-08" db="EMBL/GenBank/DDBJ databases">
        <title>Whole genome sequencing of non-tuberculosis mycobacteria type-strains.</title>
        <authorList>
            <person name="Igarashi Y."/>
            <person name="Osugi A."/>
            <person name="Mitarai S."/>
        </authorList>
    </citation>
    <scope>NUCLEOTIDE SEQUENCE</scope>
    <source>
        <strain evidence="1">JCM 16369</strain>
    </source>
</reference>
<name>A0ABY3TI61_9MYCO</name>
<organism evidence="1 2">
    <name type="scientific">Mycolicibacterium crocinum</name>
    <dbReference type="NCBI Taxonomy" id="388459"/>
    <lineage>
        <taxon>Bacteria</taxon>
        <taxon>Bacillati</taxon>
        <taxon>Actinomycetota</taxon>
        <taxon>Actinomycetes</taxon>
        <taxon>Mycobacteriales</taxon>
        <taxon>Mycobacteriaceae</taxon>
        <taxon>Mycolicibacterium</taxon>
    </lineage>
</organism>
<evidence type="ECO:0000313" key="1">
    <source>
        <dbReference type="EMBL" id="ULN39436.1"/>
    </source>
</evidence>
<evidence type="ECO:0008006" key="3">
    <source>
        <dbReference type="Google" id="ProtNLM"/>
    </source>
</evidence>
<dbReference type="RefSeq" id="WP_240176386.1">
    <property type="nucleotide sequence ID" value="NZ_CP092362.2"/>
</dbReference>
<sequence>MNFLDSAKGQIAGLVDKIADAAPQTTAQQTITVSCTVVEAEEFWRDAHRLSEVLGELGEVRFTEPNRYHWHLHAADVDVDWDSRLASDTDALRFVGGDGNEIIVEFRRAPNNLGTELTLRTKMPAPQLLSGAVAFTILYRARALLQTGEIPTIRRNPSSRASAR</sequence>
<proteinExistence type="predicted"/>
<dbReference type="EMBL" id="CP092362">
    <property type="protein sequence ID" value="ULN39436.1"/>
    <property type="molecule type" value="Genomic_DNA"/>
</dbReference>
<protein>
    <recommendedName>
        <fullName evidence="3">Cyclase</fullName>
    </recommendedName>
</protein>
<dbReference type="InterPro" id="IPR023393">
    <property type="entry name" value="START-like_dom_sf"/>
</dbReference>
<keyword evidence="2" id="KW-1185">Reference proteome</keyword>
<dbReference type="Gene3D" id="3.30.530.20">
    <property type="match status" value="1"/>
</dbReference>
<evidence type="ECO:0000313" key="2">
    <source>
        <dbReference type="Proteomes" id="UP001055337"/>
    </source>
</evidence>
<accession>A0ABY3TI61</accession>
<dbReference type="Proteomes" id="UP001055337">
    <property type="component" value="Chromosome"/>
</dbReference>